<evidence type="ECO:0000256" key="1">
    <source>
        <dbReference type="ARBA" id="ARBA00003211"/>
    </source>
</evidence>
<evidence type="ECO:0000256" key="4">
    <source>
        <dbReference type="ARBA" id="ARBA00023121"/>
    </source>
</evidence>
<evidence type="ECO:0000256" key="2">
    <source>
        <dbReference type="ARBA" id="ARBA00009748"/>
    </source>
</evidence>
<feature type="domain" description="Bifunctional inhibitor/plant lipid transfer protein/seed storage helical" evidence="8">
    <location>
        <begin position="244"/>
        <end position="328"/>
    </location>
</feature>
<accession>A0A498K6P8</accession>
<dbReference type="PANTHER" id="PTHR33076">
    <property type="entry name" value="NON-SPECIFIC LIPID-TRANSFER PROTEIN 2-RELATED"/>
    <property type="match status" value="1"/>
</dbReference>
<comment type="similarity">
    <text evidence="2 6">Belongs to the plant LTP family.</text>
</comment>
<evidence type="ECO:0000256" key="3">
    <source>
        <dbReference type="ARBA" id="ARBA00022448"/>
    </source>
</evidence>
<keyword evidence="10" id="KW-1185">Reference proteome</keyword>
<name>A0A498K6P8_MALDO</name>
<comment type="function">
    <text evidence="1 6">Plant non-specific lipid-transfer proteins transfer phospholipids as well as galactolipids across membranes. May play a role in wax or cutin deposition in the cell walls of expanding epidermal cells and certain secretory tissues.</text>
</comment>
<sequence>MATSNQVVCIFLMCIVVAAPLITEAALTCGQIKSGLVPCLAYLQNGGFPTPGCCGGIKGLIRSATTTADRQNACNCLKTVAGQIKTIKPANAAKLPSLCSANIPYKISTSTNCARTAIRSAMLYDTECWAVKHQHVHKMDVAEMRMLRWRCELTRKDKIRNEWVRHVQRRPTNAPVRRCDYGTEVQGRRGRGRPRKTLEETLRKDLEYLDLTEDMTQNRAQWLINLALVVALCMAVSVAHAITCGQVSSNLVPCFDYVRSGGPVPPACCNGIRTINGLAKTTPDRQAACNCLKSLAGSVSGVNPGNAESLPGKCGVNVPYKISTSTNCATVK</sequence>
<dbReference type="InterPro" id="IPR000528">
    <property type="entry name" value="Plant_nsLTP"/>
</dbReference>
<dbReference type="Proteomes" id="UP000290289">
    <property type="component" value="Chromosome 4"/>
</dbReference>
<feature type="signal peptide" evidence="7">
    <location>
        <begin position="1"/>
        <end position="25"/>
    </location>
</feature>
<dbReference type="SUPFAM" id="SSF47699">
    <property type="entry name" value="Bifunctional inhibitor/lipid-transfer protein/seed storage 2S albumin"/>
    <property type="match status" value="2"/>
</dbReference>
<dbReference type="PRINTS" id="PR00382">
    <property type="entry name" value="LIPIDTRNSFER"/>
</dbReference>
<proteinExistence type="inferred from homology"/>
<dbReference type="InterPro" id="IPR016140">
    <property type="entry name" value="Bifunc_inhib/LTP/seed_store"/>
</dbReference>
<evidence type="ECO:0000256" key="7">
    <source>
        <dbReference type="SAM" id="SignalP"/>
    </source>
</evidence>
<dbReference type="AlphaFoldDB" id="A0A498K6P8"/>
<dbReference type="PROSITE" id="PS00597">
    <property type="entry name" value="PLANT_LTP"/>
    <property type="match status" value="1"/>
</dbReference>
<keyword evidence="3 6" id="KW-0813">Transport</keyword>
<organism evidence="9 10">
    <name type="scientific">Malus domestica</name>
    <name type="common">Apple</name>
    <name type="synonym">Pyrus malus</name>
    <dbReference type="NCBI Taxonomy" id="3750"/>
    <lineage>
        <taxon>Eukaryota</taxon>
        <taxon>Viridiplantae</taxon>
        <taxon>Streptophyta</taxon>
        <taxon>Embryophyta</taxon>
        <taxon>Tracheophyta</taxon>
        <taxon>Spermatophyta</taxon>
        <taxon>Magnoliopsida</taxon>
        <taxon>eudicotyledons</taxon>
        <taxon>Gunneridae</taxon>
        <taxon>Pentapetalae</taxon>
        <taxon>rosids</taxon>
        <taxon>fabids</taxon>
        <taxon>Rosales</taxon>
        <taxon>Rosaceae</taxon>
        <taxon>Amygdaloideae</taxon>
        <taxon>Maleae</taxon>
        <taxon>Malus</taxon>
    </lineage>
</organism>
<feature type="domain" description="Bifunctional inhibitor/plant lipid transfer protein/seed storage helical" evidence="8">
    <location>
        <begin position="29"/>
        <end position="113"/>
    </location>
</feature>
<dbReference type="Gene3D" id="1.10.110.10">
    <property type="entry name" value="Plant lipid-transfer and hydrophobic proteins"/>
    <property type="match status" value="2"/>
</dbReference>
<dbReference type="EMBL" id="RDQH01000330">
    <property type="protein sequence ID" value="RXI01565.1"/>
    <property type="molecule type" value="Genomic_DNA"/>
</dbReference>
<feature type="chain" id="PRO_5019838725" description="Non-specific lipid-transfer protein" evidence="7">
    <location>
        <begin position="26"/>
        <end position="332"/>
    </location>
</feature>
<dbReference type="InterPro" id="IPR036312">
    <property type="entry name" value="Bifun_inhib/LTP/seed_sf"/>
</dbReference>
<comment type="caution">
    <text evidence="9">The sequence shown here is derived from an EMBL/GenBank/DDBJ whole genome shotgun (WGS) entry which is preliminary data.</text>
</comment>
<dbReference type="FunFam" id="1.10.110.10:FF:000002">
    <property type="entry name" value="Non-specific lipid-transfer protein"/>
    <property type="match status" value="1"/>
</dbReference>
<evidence type="ECO:0000313" key="10">
    <source>
        <dbReference type="Proteomes" id="UP000290289"/>
    </source>
</evidence>
<evidence type="ECO:0000256" key="5">
    <source>
        <dbReference type="ARBA" id="ARBA00023157"/>
    </source>
</evidence>
<dbReference type="CDD" id="cd01960">
    <property type="entry name" value="nsLTP1"/>
    <property type="match status" value="2"/>
</dbReference>
<gene>
    <name evidence="9" type="ORF">DVH24_014914</name>
</gene>
<dbReference type="Pfam" id="PF00234">
    <property type="entry name" value="Tryp_alpha_amyl"/>
    <property type="match status" value="2"/>
</dbReference>
<dbReference type="SMART" id="SM00499">
    <property type="entry name" value="AAI"/>
    <property type="match status" value="2"/>
</dbReference>
<keyword evidence="7" id="KW-0732">Signal</keyword>
<dbReference type="GO" id="GO:0006869">
    <property type="term" value="P:lipid transport"/>
    <property type="evidence" value="ECO:0007669"/>
    <property type="project" value="InterPro"/>
</dbReference>
<protein>
    <recommendedName>
        <fullName evidence="6">Non-specific lipid-transfer protein</fullName>
    </recommendedName>
</protein>
<keyword evidence="5" id="KW-1015">Disulfide bond</keyword>
<dbReference type="GO" id="GO:0008289">
    <property type="term" value="F:lipid binding"/>
    <property type="evidence" value="ECO:0007669"/>
    <property type="project" value="UniProtKB-KW"/>
</dbReference>
<evidence type="ECO:0000259" key="8">
    <source>
        <dbReference type="SMART" id="SM00499"/>
    </source>
</evidence>
<evidence type="ECO:0000256" key="6">
    <source>
        <dbReference type="RuleBase" id="RU000628"/>
    </source>
</evidence>
<reference evidence="9 10" key="1">
    <citation type="submission" date="2018-10" db="EMBL/GenBank/DDBJ databases">
        <title>A high-quality apple genome assembly.</title>
        <authorList>
            <person name="Hu J."/>
        </authorList>
    </citation>
    <scope>NUCLEOTIDE SEQUENCE [LARGE SCALE GENOMIC DNA]</scope>
    <source>
        <strain evidence="10">cv. HFTH1</strain>
        <tissue evidence="9">Young leaf</tissue>
    </source>
</reference>
<evidence type="ECO:0000313" key="9">
    <source>
        <dbReference type="EMBL" id="RXI01565.1"/>
    </source>
</evidence>
<keyword evidence="4 6" id="KW-0446">Lipid-binding</keyword>
<dbReference type="STRING" id="3750.A0A498K6P8"/>